<evidence type="ECO:0000313" key="2">
    <source>
        <dbReference type="Proteomes" id="UP000243459"/>
    </source>
</evidence>
<reference evidence="2" key="1">
    <citation type="journal article" date="2017" name="Nat. Commun.">
        <title>The asparagus genome sheds light on the origin and evolution of a young Y chromosome.</title>
        <authorList>
            <person name="Harkess A."/>
            <person name="Zhou J."/>
            <person name="Xu C."/>
            <person name="Bowers J.E."/>
            <person name="Van der Hulst R."/>
            <person name="Ayyampalayam S."/>
            <person name="Mercati F."/>
            <person name="Riccardi P."/>
            <person name="McKain M.R."/>
            <person name="Kakrana A."/>
            <person name="Tang H."/>
            <person name="Ray J."/>
            <person name="Groenendijk J."/>
            <person name="Arikit S."/>
            <person name="Mathioni S.M."/>
            <person name="Nakano M."/>
            <person name="Shan H."/>
            <person name="Telgmann-Rauber A."/>
            <person name="Kanno A."/>
            <person name="Yue Z."/>
            <person name="Chen H."/>
            <person name="Li W."/>
            <person name="Chen Y."/>
            <person name="Xu X."/>
            <person name="Zhang Y."/>
            <person name="Luo S."/>
            <person name="Chen H."/>
            <person name="Gao J."/>
            <person name="Mao Z."/>
            <person name="Pires J.C."/>
            <person name="Luo M."/>
            <person name="Kudrna D."/>
            <person name="Wing R.A."/>
            <person name="Meyers B.C."/>
            <person name="Yi K."/>
            <person name="Kong H."/>
            <person name="Lavrijsen P."/>
            <person name="Sunseri F."/>
            <person name="Falavigna A."/>
            <person name="Ye Y."/>
            <person name="Leebens-Mack J.H."/>
            <person name="Chen G."/>
        </authorList>
    </citation>
    <scope>NUCLEOTIDE SEQUENCE [LARGE SCALE GENOMIC DNA]</scope>
    <source>
        <strain evidence="2">cv. DH0086</strain>
    </source>
</reference>
<proteinExistence type="predicted"/>
<protein>
    <submittedName>
        <fullName evidence="1">Uncharacterized protein</fullName>
    </submittedName>
</protein>
<name>A0A5P1ES80_ASPOF</name>
<dbReference type="Proteomes" id="UP000243459">
    <property type="component" value="Chromosome 5"/>
</dbReference>
<dbReference type="AlphaFoldDB" id="A0A5P1ES80"/>
<dbReference type="EMBL" id="CM007385">
    <property type="protein sequence ID" value="ONK68654.1"/>
    <property type="molecule type" value="Genomic_DNA"/>
</dbReference>
<gene>
    <name evidence="1" type="ORF">A4U43_C05F14450</name>
</gene>
<sequence>MRLWQVVNKYIDEEIAELVLGVLFIDEVQFSYDVPIAFVLERSSINNYIFTSAGSYAGHGMLFLPKSCYGELDITYSNICYKQRNMQYIDKLVIYEESLAYVVEIGQQASLRSLNRFSFVRFVFQLKAVGCGEVVNLENGLNSMFYS</sequence>
<keyword evidence="2" id="KW-1185">Reference proteome</keyword>
<evidence type="ECO:0000313" key="1">
    <source>
        <dbReference type="EMBL" id="ONK68654.1"/>
    </source>
</evidence>
<organism evidence="1 2">
    <name type="scientific">Asparagus officinalis</name>
    <name type="common">Garden asparagus</name>
    <dbReference type="NCBI Taxonomy" id="4686"/>
    <lineage>
        <taxon>Eukaryota</taxon>
        <taxon>Viridiplantae</taxon>
        <taxon>Streptophyta</taxon>
        <taxon>Embryophyta</taxon>
        <taxon>Tracheophyta</taxon>
        <taxon>Spermatophyta</taxon>
        <taxon>Magnoliopsida</taxon>
        <taxon>Liliopsida</taxon>
        <taxon>Asparagales</taxon>
        <taxon>Asparagaceae</taxon>
        <taxon>Asparagoideae</taxon>
        <taxon>Asparagus</taxon>
    </lineage>
</organism>
<accession>A0A5P1ES80</accession>
<dbReference type="Gramene" id="ONK68654">
    <property type="protein sequence ID" value="ONK68654"/>
    <property type="gene ID" value="A4U43_C05F14450"/>
</dbReference>